<dbReference type="InterPro" id="IPR000182">
    <property type="entry name" value="GNAT_dom"/>
</dbReference>
<reference evidence="2 3" key="1">
    <citation type="submission" date="2013-03" db="EMBL/GenBank/DDBJ databases">
        <title>The Genome Sequence of Phialophora europaea CBS 101466.</title>
        <authorList>
            <consortium name="The Broad Institute Genomics Platform"/>
            <person name="Cuomo C."/>
            <person name="de Hoog S."/>
            <person name="Gorbushina A."/>
            <person name="Walker B."/>
            <person name="Young S.K."/>
            <person name="Zeng Q."/>
            <person name="Gargeya S."/>
            <person name="Fitzgerald M."/>
            <person name="Haas B."/>
            <person name="Abouelleil A."/>
            <person name="Allen A.W."/>
            <person name="Alvarado L."/>
            <person name="Arachchi H.M."/>
            <person name="Berlin A.M."/>
            <person name="Chapman S.B."/>
            <person name="Gainer-Dewar J."/>
            <person name="Goldberg J."/>
            <person name="Griggs A."/>
            <person name="Gujja S."/>
            <person name="Hansen M."/>
            <person name="Howarth C."/>
            <person name="Imamovic A."/>
            <person name="Ireland A."/>
            <person name="Larimer J."/>
            <person name="McCowan C."/>
            <person name="Murphy C."/>
            <person name="Pearson M."/>
            <person name="Poon T.W."/>
            <person name="Priest M."/>
            <person name="Roberts A."/>
            <person name="Saif S."/>
            <person name="Shea T."/>
            <person name="Sisk P."/>
            <person name="Sykes S."/>
            <person name="Wortman J."/>
            <person name="Nusbaum C."/>
            <person name="Birren B."/>
        </authorList>
    </citation>
    <scope>NUCLEOTIDE SEQUENCE [LARGE SCALE GENOMIC DNA]</scope>
    <source>
        <strain evidence="2 3">CBS 101466</strain>
    </source>
</reference>
<keyword evidence="3" id="KW-1185">Reference proteome</keyword>
<dbReference type="SUPFAM" id="SSF55729">
    <property type="entry name" value="Acyl-CoA N-acyltransferases (Nat)"/>
    <property type="match status" value="1"/>
</dbReference>
<evidence type="ECO:0000259" key="1">
    <source>
        <dbReference type="PROSITE" id="PS51186"/>
    </source>
</evidence>
<dbReference type="OrthoDB" id="1663137at2759"/>
<gene>
    <name evidence="2" type="ORF">HMPREF1541_09434</name>
</gene>
<proteinExistence type="predicted"/>
<dbReference type="GeneID" id="19976773"/>
<accession>W2SA79</accession>
<dbReference type="EMBL" id="KB822712">
    <property type="protein sequence ID" value="ETN45602.1"/>
    <property type="molecule type" value="Genomic_DNA"/>
</dbReference>
<dbReference type="AlphaFoldDB" id="W2SA79"/>
<dbReference type="PANTHER" id="PTHR43328:SF1">
    <property type="entry name" value="N-ACETYLTRANSFERASE DOMAIN-CONTAINING PROTEIN"/>
    <property type="match status" value="1"/>
</dbReference>
<name>W2SA79_CYPE1</name>
<dbReference type="InterPro" id="IPR016181">
    <property type="entry name" value="Acyl_CoA_acyltransferase"/>
</dbReference>
<protein>
    <recommendedName>
        <fullName evidence="1">N-acetyltransferase domain-containing protein</fullName>
    </recommendedName>
</protein>
<evidence type="ECO:0000313" key="3">
    <source>
        <dbReference type="Proteomes" id="UP000030752"/>
    </source>
</evidence>
<organism evidence="2 3">
    <name type="scientific">Cyphellophora europaea (strain CBS 101466)</name>
    <name type="common">Phialophora europaea</name>
    <dbReference type="NCBI Taxonomy" id="1220924"/>
    <lineage>
        <taxon>Eukaryota</taxon>
        <taxon>Fungi</taxon>
        <taxon>Dikarya</taxon>
        <taxon>Ascomycota</taxon>
        <taxon>Pezizomycotina</taxon>
        <taxon>Eurotiomycetes</taxon>
        <taxon>Chaetothyriomycetidae</taxon>
        <taxon>Chaetothyriales</taxon>
        <taxon>Cyphellophoraceae</taxon>
        <taxon>Cyphellophora</taxon>
    </lineage>
</organism>
<dbReference type="PROSITE" id="PS51186">
    <property type="entry name" value="GNAT"/>
    <property type="match status" value="1"/>
</dbReference>
<dbReference type="Pfam" id="PF13302">
    <property type="entry name" value="Acetyltransf_3"/>
    <property type="match status" value="1"/>
</dbReference>
<dbReference type="InParanoid" id="W2SA79"/>
<dbReference type="eggNOG" id="ENOG502RXXF">
    <property type="taxonomic scope" value="Eukaryota"/>
</dbReference>
<sequence length="213" mass="23874">MATTFDTPTPLLTLTRGLAVRPLLHSDAPSMAKHGNNVKVERNMTNRWPHPYTTDSAHAFVAFVRDHKQWRAISNVSSPTVQDIPEGTKAPLDWAIALDGEFIGATGLIFQTDVEERTARLGYWIAEEHWGKGFAPEVVRAFITWTWEAYPELDRLEATVYSWNPASVKVLLKLGFTQEGRLKAAVYKMGRRCDLLVFGLTRPGLEIASDPPN</sequence>
<dbReference type="Gene3D" id="3.40.630.30">
    <property type="match status" value="1"/>
</dbReference>
<dbReference type="VEuPathDB" id="FungiDB:HMPREF1541_09434"/>
<dbReference type="RefSeq" id="XP_008712330.1">
    <property type="nucleotide sequence ID" value="XM_008714108.1"/>
</dbReference>
<dbReference type="PANTHER" id="PTHR43328">
    <property type="entry name" value="ACETYLTRANSFERASE-RELATED"/>
    <property type="match status" value="1"/>
</dbReference>
<dbReference type="Proteomes" id="UP000030752">
    <property type="component" value="Unassembled WGS sequence"/>
</dbReference>
<dbReference type="GO" id="GO:0016747">
    <property type="term" value="F:acyltransferase activity, transferring groups other than amino-acyl groups"/>
    <property type="evidence" value="ECO:0007669"/>
    <property type="project" value="InterPro"/>
</dbReference>
<evidence type="ECO:0000313" key="2">
    <source>
        <dbReference type="EMBL" id="ETN45602.1"/>
    </source>
</evidence>
<dbReference type="STRING" id="1220924.W2SA79"/>
<feature type="domain" description="N-acetyltransferase" evidence="1">
    <location>
        <begin position="57"/>
        <end position="194"/>
    </location>
</feature>
<dbReference type="HOGENOM" id="CLU_013985_3_4_1"/>